<dbReference type="GO" id="GO:1903785">
    <property type="term" value="P:L-valine transmembrane transport"/>
    <property type="evidence" value="ECO:0007669"/>
    <property type="project" value="TreeGrafter"/>
</dbReference>
<dbReference type="AlphaFoldDB" id="A0A3S3CWE4"/>
<evidence type="ECO:0000256" key="5">
    <source>
        <dbReference type="ARBA" id="ARBA00022692"/>
    </source>
</evidence>
<evidence type="ECO:0000256" key="6">
    <source>
        <dbReference type="ARBA" id="ARBA00022989"/>
    </source>
</evidence>
<reference evidence="9 10" key="1">
    <citation type="submission" date="2018-11" db="EMBL/GenBank/DDBJ databases">
        <title>Rhodococcus spongicola sp. nov. and Rhodococcus xishaensis sp. nov. from marine sponges.</title>
        <authorList>
            <person name="Li L."/>
            <person name="Lin H.W."/>
        </authorList>
    </citation>
    <scope>NUCLEOTIDE SEQUENCE [LARGE SCALE GENOMIC DNA]</scope>
    <source>
        <strain evidence="9 10">CCTCC AB2014297</strain>
    </source>
</reference>
<keyword evidence="3" id="KW-0813">Transport</keyword>
<keyword evidence="4" id="KW-1003">Cell membrane</keyword>
<organism evidence="9 10">
    <name type="scientific">Prescottella agglutinans</name>
    <dbReference type="NCBI Taxonomy" id="1644129"/>
    <lineage>
        <taxon>Bacteria</taxon>
        <taxon>Bacillati</taxon>
        <taxon>Actinomycetota</taxon>
        <taxon>Actinomycetes</taxon>
        <taxon>Mycobacteriales</taxon>
        <taxon>Nocardiaceae</taxon>
        <taxon>Prescottella</taxon>
    </lineage>
</organism>
<feature type="transmembrane region" description="Helical" evidence="8">
    <location>
        <begin position="39"/>
        <end position="58"/>
    </location>
</feature>
<feature type="transmembrane region" description="Helical" evidence="8">
    <location>
        <begin position="180"/>
        <end position="200"/>
    </location>
</feature>
<protein>
    <submittedName>
        <fullName evidence="9">Branched-chain amino acid ABC transporter permease</fullName>
    </submittedName>
</protein>
<accession>A0A3S3CWE4</accession>
<dbReference type="GO" id="GO:0005886">
    <property type="term" value="C:plasma membrane"/>
    <property type="evidence" value="ECO:0007669"/>
    <property type="project" value="UniProtKB-SubCell"/>
</dbReference>
<evidence type="ECO:0000256" key="7">
    <source>
        <dbReference type="ARBA" id="ARBA00023136"/>
    </source>
</evidence>
<keyword evidence="6 8" id="KW-1133">Transmembrane helix</keyword>
<evidence type="ECO:0000256" key="3">
    <source>
        <dbReference type="ARBA" id="ARBA00022448"/>
    </source>
</evidence>
<gene>
    <name evidence="9" type="ORF">EGT67_22425</name>
</gene>
<keyword evidence="5 8" id="KW-0812">Transmembrane</keyword>
<comment type="caution">
    <text evidence="9">The sequence shown here is derived from an EMBL/GenBank/DDBJ whole genome shotgun (WGS) entry which is preliminary data.</text>
</comment>
<feature type="transmembrane region" description="Helical" evidence="8">
    <location>
        <begin position="229"/>
        <end position="246"/>
    </location>
</feature>
<dbReference type="PANTHER" id="PTHR34979:SF1">
    <property type="entry name" value="INNER MEMBRANE PROTEIN YGAZ"/>
    <property type="match status" value="1"/>
</dbReference>
<evidence type="ECO:0000256" key="1">
    <source>
        <dbReference type="ARBA" id="ARBA00004651"/>
    </source>
</evidence>
<evidence type="ECO:0000256" key="4">
    <source>
        <dbReference type="ARBA" id="ARBA00022475"/>
    </source>
</evidence>
<comment type="subcellular location">
    <subcellularLocation>
        <location evidence="1">Cell membrane</location>
        <topology evidence="1">Multi-pass membrane protein</topology>
    </subcellularLocation>
</comment>
<dbReference type="PANTHER" id="PTHR34979">
    <property type="entry name" value="INNER MEMBRANE PROTEIN YGAZ"/>
    <property type="match status" value="1"/>
</dbReference>
<keyword evidence="10" id="KW-1185">Reference proteome</keyword>
<feature type="transmembrane region" description="Helical" evidence="8">
    <location>
        <begin position="153"/>
        <end position="174"/>
    </location>
</feature>
<dbReference type="OrthoDB" id="3181706at2"/>
<dbReference type="Pfam" id="PF03591">
    <property type="entry name" value="AzlC"/>
    <property type="match status" value="1"/>
</dbReference>
<evidence type="ECO:0000313" key="9">
    <source>
        <dbReference type="EMBL" id="RVW07303.1"/>
    </source>
</evidence>
<dbReference type="EMBL" id="RKLP01000013">
    <property type="protein sequence ID" value="RVW07303.1"/>
    <property type="molecule type" value="Genomic_DNA"/>
</dbReference>
<name>A0A3S3CWE4_9NOCA</name>
<feature type="transmembrane region" description="Helical" evidence="8">
    <location>
        <begin position="207"/>
        <end position="223"/>
    </location>
</feature>
<sequence length="254" mass="27887">MPVPRHYYCGVTSAFPEPGLRAHATESRRSDLRAAARDTVSVGFGLFPLGLAFGLLLVQSGFHWWWAPIFSLMIYAGSLEFLAIGLVLAVTPLASVAMTTFLVNFRHVFYGLSFPLHRVKGPAARLYSMYALTDEAYAVTAAKDPRSLSSRRILFIQVFCQLYWVLGGVVGAVVGNVIPMQLLGLDFALTALFVVLAIDAYRVRPDVPTPILALLSALVALVVARDQMLVVAMSVFVVTLLARFALDRRRRARA</sequence>
<keyword evidence="7 8" id="KW-0472">Membrane</keyword>
<evidence type="ECO:0000256" key="8">
    <source>
        <dbReference type="SAM" id="Phobius"/>
    </source>
</evidence>
<dbReference type="InterPro" id="IPR011606">
    <property type="entry name" value="Brnchd-chn_aa_trnsp_permease"/>
</dbReference>
<evidence type="ECO:0000256" key="2">
    <source>
        <dbReference type="ARBA" id="ARBA00010735"/>
    </source>
</evidence>
<comment type="similarity">
    <text evidence="2">Belongs to the AzlC family.</text>
</comment>
<proteinExistence type="inferred from homology"/>
<evidence type="ECO:0000313" key="10">
    <source>
        <dbReference type="Proteomes" id="UP000286208"/>
    </source>
</evidence>
<dbReference type="Proteomes" id="UP000286208">
    <property type="component" value="Unassembled WGS sequence"/>
</dbReference>